<name>A0A9N7TVK9_PLEPL</name>
<proteinExistence type="predicted"/>
<protein>
    <submittedName>
        <fullName evidence="2">Uncharacterized protein</fullName>
    </submittedName>
</protein>
<feature type="compositionally biased region" description="Polar residues" evidence="1">
    <location>
        <begin position="61"/>
        <end position="80"/>
    </location>
</feature>
<feature type="region of interest" description="Disordered" evidence="1">
    <location>
        <begin position="1"/>
        <end position="26"/>
    </location>
</feature>
<accession>A0A9N7TVK9</accession>
<sequence>MGVDGSQRIGAALTPRFGVASTSGVNPALERRLVQRRRNWKPIERYMALLLVTLTSQPNDQATIQPSNLLARQPASQPTDKPNDQTTNQQTSQTTWSPAVKSGAGTWNHT</sequence>
<reference evidence="2" key="1">
    <citation type="submission" date="2020-03" db="EMBL/GenBank/DDBJ databases">
        <authorList>
            <person name="Weist P."/>
        </authorList>
    </citation>
    <scope>NUCLEOTIDE SEQUENCE</scope>
</reference>
<gene>
    <name evidence="2" type="ORF">PLEPLA_LOCUS6761</name>
</gene>
<evidence type="ECO:0000256" key="1">
    <source>
        <dbReference type="SAM" id="MobiDB-lite"/>
    </source>
</evidence>
<dbReference type="AlphaFoldDB" id="A0A9N7TVK9"/>
<evidence type="ECO:0000313" key="3">
    <source>
        <dbReference type="Proteomes" id="UP001153269"/>
    </source>
</evidence>
<keyword evidence="3" id="KW-1185">Reference proteome</keyword>
<evidence type="ECO:0000313" key="2">
    <source>
        <dbReference type="EMBL" id="CAB1418934.1"/>
    </source>
</evidence>
<organism evidence="2 3">
    <name type="scientific">Pleuronectes platessa</name>
    <name type="common">European plaice</name>
    <dbReference type="NCBI Taxonomy" id="8262"/>
    <lineage>
        <taxon>Eukaryota</taxon>
        <taxon>Metazoa</taxon>
        <taxon>Chordata</taxon>
        <taxon>Craniata</taxon>
        <taxon>Vertebrata</taxon>
        <taxon>Euteleostomi</taxon>
        <taxon>Actinopterygii</taxon>
        <taxon>Neopterygii</taxon>
        <taxon>Teleostei</taxon>
        <taxon>Neoteleostei</taxon>
        <taxon>Acanthomorphata</taxon>
        <taxon>Carangaria</taxon>
        <taxon>Pleuronectiformes</taxon>
        <taxon>Pleuronectoidei</taxon>
        <taxon>Pleuronectidae</taxon>
        <taxon>Pleuronectes</taxon>
    </lineage>
</organism>
<comment type="caution">
    <text evidence="2">The sequence shown here is derived from an EMBL/GenBank/DDBJ whole genome shotgun (WGS) entry which is preliminary data.</text>
</comment>
<dbReference type="Proteomes" id="UP001153269">
    <property type="component" value="Unassembled WGS sequence"/>
</dbReference>
<feature type="region of interest" description="Disordered" evidence="1">
    <location>
        <begin position="61"/>
        <end position="110"/>
    </location>
</feature>
<feature type="compositionally biased region" description="Low complexity" evidence="1">
    <location>
        <begin position="85"/>
        <end position="95"/>
    </location>
</feature>
<dbReference type="EMBL" id="CADEAL010000350">
    <property type="protein sequence ID" value="CAB1418934.1"/>
    <property type="molecule type" value="Genomic_DNA"/>
</dbReference>